<organism evidence="5 6">
    <name type="scientific">Thiorhodococcus drewsii AZ1</name>
    <dbReference type="NCBI Taxonomy" id="765913"/>
    <lineage>
        <taxon>Bacteria</taxon>
        <taxon>Pseudomonadati</taxon>
        <taxon>Pseudomonadota</taxon>
        <taxon>Gammaproteobacteria</taxon>
        <taxon>Chromatiales</taxon>
        <taxon>Chromatiaceae</taxon>
        <taxon>Thiorhodococcus</taxon>
    </lineage>
</organism>
<dbReference type="EMBL" id="AFWT01000009">
    <property type="protein sequence ID" value="EGV31960.1"/>
    <property type="molecule type" value="Genomic_DNA"/>
</dbReference>
<dbReference type="PROSITE" id="PS50887">
    <property type="entry name" value="GGDEF"/>
    <property type="match status" value="1"/>
</dbReference>
<dbReference type="PANTHER" id="PTHR45138:SF24">
    <property type="entry name" value="DIGUANYLATE CYCLASE DGCC-RELATED"/>
    <property type="match status" value="1"/>
</dbReference>
<feature type="domain" description="GGDEF" evidence="4">
    <location>
        <begin position="640"/>
        <end position="769"/>
    </location>
</feature>
<name>G2DZS1_9GAMM</name>
<dbReference type="STRING" id="765913.ThidrDRAFT_1534"/>
<dbReference type="EC" id="2.7.7.65" evidence="2"/>
<keyword evidence="3" id="KW-0812">Transmembrane</keyword>
<comment type="cofactor">
    <cofactor evidence="1">
        <name>Mg(2+)</name>
        <dbReference type="ChEBI" id="CHEBI:18420"/>
    </cofactor>
</comment>
<reference evidence="5 6" key="1">
    <citation type="submission" date="2011-06" db="EMBL/GenBank/DDBJ databases">
        <title>The draft genome of Thiorhodococcus drewsii AZ1.</title>
        <authorList>
            <consortium name="US DOE Joint Genome Institute (JGI-PGF)"/>
            <person name="Lucas S."/>
            <person name="Han J."/>
            <person name="Lapidus A."/>
            <person name="Cheng J.-F."/>
            <person name="Goodwin L."/>
            <person name="Pitluck S."/>
            <person name="Peters L."/>
            <person name="Land M.L."/>
            <person name="Hauser L."/>
            <person name="Vogl K."/>
            <person name="Liu Z."/>
            <person name="Imhoff J."/>
            <person name="Thiel V."/>
            <person name="Frigaard N.-U."/>
            <person name="Bryant D.A."/>
            <person name="Woyke T.J."/>
        </authorList>
    </citation>
    <scope>NUCLEOTIDE SEQUENCE [LARGE SCALE GENOMIC DNA]</scope>
    <source>
        <strain evidence="5 6">AZ1</strain>
    </source>
</reference>
<keyword evidence="3" id="KW-0472">Membrane</keyword>
<dbReference type="InterPro" id="IPR001638">
    <property type="entry name" value="Solute-binding_3/MltF_N"/>
</dbReference>
<dbReference type="GO" id="GO:0052621">
    <property type="term" value="F:diguanylate cyclase activity"/>
    <property type="evidence" value="ECO:0007669"/>
    <property type="project" value="UniProtKB-EC"/>
</dbReference>
<comment type="caution">
    <text evidence="5">The sequence shown here is derived from an EMBL/GenBank/DDBJ whole genome shotgun (WGS) entry which is preliminary data.</text>
</comment>
<dbReference type="Proteomes" id="UP000004200">
    <property type="component" value="Unassembled WGS sequence"/>
</dbReference>
<keyword evidence="6" id="KW-1185">Reference proteome</keyword>
<dbReference type="FunFam" id="3.30.70.270:FF:000001">
    <property type="entry name" value="Diguanylate cyclase domain protein"/>
    <property type="match status" value="1"/>
</dbReference>
<dbReference type="eggNOG" id="COG3706">
    <property type="taxonomic scope" value="Bacteria"/>
</dbReference>
<evidence type="ECO:0000256" key="1">
    <source>
        <dbReference type="ARBA" id="ARBA00001946"/>
    </source>
</evidence>
<dbReference type="Pfam" id="PF00990">
    <property type="entry name" value="GGDEF"/>
    <property type="match status" value="1"/>
</dbReference>
<dbReference type="Pfam" id="PF00497">
    <property type="entry name" value="SBP_bac_3"/>
    <property type="match status" value="2"/>
</dbReference>
<feature type="transmembrane region" description="Helical" evidence="3">
    <location>
        <begin position="50"/>
        <end position="69"/>
    </location>
</feature>
<dbReference type="OrthoDB" id="9180959at2"/>
<dbReference type="PATRIC" id="fig|765913.3.peg.1556"/>
<evidence type="ECO:0000313" key="6">
    <source>
        <dbReference type="Proteomes" id="UP000004200"/>
    </source>
</evidence>
<gene>
    <name evidence="5" type="ORF">ThidrDRAFT_1534</name>
</gene>
<dbReference type="PANTHER" id="PTHR45138">
    <property type="entry name" value="REGULATORY COMPONENTS OF SENSORY TRANSDUCTION SYSTEM"/>
    <property type="match status" value="1"/>
</dbReference>
<dbReference type="AlphaFoldDB" id="G2DZS1"/>
<dbReference type="SUPFAM" id="SSF53850">
    <property type="entry name" value="Periplasmic binding protein-like II"/>
    <property type="match status" value="2"/>
</dbReference>
<dbReference type="SMART" id="SM00267">
    <property type="entry name" value="GGDEF"/>
    <property type="match status" value="1"/>
</dbReference>
<dbReference type="NCBIfam" id="TIGR00254">
    <property type="entry name" value="GGDEF"/>
    <property type="match status" value="1"/>
</dbReference>
<dbReference type="RefSeq" id="WP_007040248.1">
    <property type="nucleotide sequence ID" value="NZ_AFWT01000009.1"/>
</dbReference>
<evidence type="ECO:0000256" key="2">
    <source>
        <dbReference type="ARBA" id="ARBA00012528"/>
    </source>
</evidence>
<evidence type="ECO:0000256" key="3">
    <source>
        <dbReference type="SAM" id="Phobius"/>
    </source>
</evidence>
<dbReference type="SUPFAM" id="SSF55073">
    <property type="entry name" value="Nucleotide cyclase"/>
    <property type="match status" value="1"/>
</dbReference>
<keyword evidence="3" id="KW-1133">Transmembrane helix</keyword>
<dbReference type="InterPro" id="IPR000160">
    <property type="entry name" value="GGDEF_dom"/>
</dbReference>
<protein>
    <recommendedName>
        <fullName evidence="2">diguanylate cyclase</fullName>
        <ecNumber evidence="2">2.7.7.65</ecNumber>
    </recommendedName>
</protein>
<dbReference type="eggNOG" id="COG0834">
    <property type="taxonomic scope" value="Bacteria"/>
</dbReference>
<dbReference type="CDD" id="cd01007">
    <property type="entry name" value="PBP2_BvgS_HisK_like"/>
    <property type="match status" value="1"/>
</dbReference>
<evidence type="ECO:0000313" key="5">
    <source>
        <dbReference type="EMBL" id="EGV31960.1"/>
    </source>
</evidence>
<dbReference type="Gene3D" id="3.30.70.270">
    <property type="match status" value="1"/>
</dbReference>
<dbReference type="CDD" id="cd01949">
    <property type="entry name" value="GGDEF"/>
    <property type="match status" value="1"/>
</dbReference>
<accession>G2DZS1</accession>
<proteinExistence type="predicted"/>
<sequence>MLEDAESKWLLDWLQRSSDSGECGTSNPRYALSPGQRVLDHRVFIRVSRLVLVLLFFWLPLSLTAWSTWARAGGPSIDETVVLTAAEQGFLRTHPTIRLGTDEEWEPYVMAAPDGEVRGYDADILARVNALTGANFQLVLGRWSEMLEAAKARRIDGLSTSAVDDERRGFLRFSTPYISLRKMLLVANGNPAGIHSVRDLVGKTLAVQRGVLADETRAREVEGVELMFVDSVEDCLRAVVVGEADATFGNSETLLLANQLGMSYLEMAPDTDRSLDLVFSVRSDWPQAVSILDKGLAAIPERERRLIQRRWFHGIQGVAELGGTYAPLTPEERRYLRAKGSLSLCVDPQWMPYESLNEAGEYRGIIADIHRAIAMRLGVDLTVMSTRSWADSLRAAQDRRCDLVSAAVAIPERSSFLSFTQPFLDVPLVLATRQEQPFIDSVLDVPGETVAVIRRHALQDIFRRRYPDIHLIEVDNPLAGLEAVRQGDAFGFVDTSVSIGYAIRKNQLIEVKIAGKLDERYPLTIGVRGDDPLLLSIYDKALASLPEEEIDQALSRWASVETVKELDRPLLFKIFGAIGVIGLLLFYRDRVISGYNRRLQEANRQLQILSTTDQLTGVANRRKFAEVVANEVARTDRYEVPLSLIIADIDHFKAINDSQGHDSGDQVLVRLARLFADTSRPTDLVVRWGGEEFLILCPQTALESAKHLAELLKQRVSDKDFGMGQPVTSSFGVAEYKASERVNALIARADRALYRAKAEGRNRVCTEPWRDDPAESVSED</sequence>
<dbReference type="InterPro" id="IPR029787">
    <property type="entry name" value="Nucleotide_cyclase"/>
</dbReference>
<dbReference type="InterPro" id="IPR043128">
    <property type="entry name" value="Rev_trsase/Diguanyl_cyclase"/>
</dbReference>
<dbReference type="GO" id="GO:0005886">
    <property type="term" value="C:plasma membrane"/>
    <property type="evidence" value="ECO:0007669"/>
    <property type="project" value="TreeGrafter"/>
</dbReference>
<evidence type="ECO:0000259" key="4">
    <source>
        <dbReference type="PROSITE" id="PS50887"/>
    </source>
</evidence>
<dbReference type="GO" id="GO:0043709">
    <property type="term" value="P:cell adhesion involved in single-species biofilm formation"/>
    <property type="evidence" value="ECO:0007669"/>
    <property type="project" value="TreeGrafter"/>
</dbReference>
<dbReference type="CDD" id="cd13708">
    <property type="entry name" value="PBP2_BvgS_like_1"/>
    <property type="match status" value="1"/>
</dbReference>
<dbReference type="Gene3D" id="3.40.190.10">
    <property type="entry name" value="Periplasmic binding protein-like II"/>
    <property type="match status" value="4"/>
</dbReference>
<dbReference type="InterPro" id="IPR050469">
    <property type="entry name" value="Diguanylate_Cyclase"/>
</dbReference>
<dbReference type="GO" id="GO:1902201">
    <property type="term" value="P:negative regulation of bacterial-type flagellum-dependent cell motility"/>
    <property type="evidence" value="ECO:0007669"/>
    <property type="project" value="TreeGrafter"/>
</dbReference>
<dbReference type="SMART" id="SM00062">
    <property type="entry name" value="PBPb"/>
    <property type="match status" value="2"/>
</dbReference>